<dbReference type="Proteomes" id="UP000078559">
    <property type="component" value="Chromosome 6"/>
</dbReference>
<dbReference type="EMBL" id="CM003103">
    <property type="protein sequence ID" value="KUI70507.1"/>
    <property type="molecule type" value="Genomic_DNA"/>
</dbReference>
<keyword evidence="2" id="KW-0472">Membrane</keyword>
<reference evidence="3" key="1">
    <citation type="submission" date="2014-12" db="EMBL/GenBank/DDBJ databases">
        <title>Genome Sequence of Valsa Canker Pathogens Uncovers a Specific Adaption of Colonization on Woody Bark.</title>
        <authorList>
            <person name="Yin Z."/>
            <person name="Liu H."/>
            <person name="Gao X."/>
            <person name="Li Z."/>
            <person name="Song N."/>
            <person name="Ke X."/>
            <person name="Dai Q."/>
            <person name="Wu Y."/>
            <person name="Sun Y."/>
            <person name="Xu J.-R."/>
            <person name="Kang Z.K."/>
            <person name="Wang L."/>
            <person name="Huang L."/>
        </authorList>
    </citation>
    <scope>NUCLEOTIDE SEQUENCE [LARGE SCALE GENOMIC DNA]</scope>
    <source>
        <strain evidence="3">03-8</strain>
    </source>
</reference>
<dbReference type="AlphaFoldDB" id="A0A194W2K3"/>
<sequence length="470" mass="51778">MLDDTRDEVLEILRGLLAFIIALFGVAYTIVYYMIAICLLGAGACLSLIAWCILRAVLQSVSEHIHLKKFFDRRLQKSFISKIKQMECEKNIARDRLDSIIGEVRMRNKENNRIMEEIRTNEAIIKRKVRGFESRVFNRYQVNPTVPDILVPPHQEPEAPSLRPIVRWLFAQDLQLYDHECAVARYEAQFSGEIPKIQYLDEEHAYLAATLDDINSRRSRVELLADLPKPNRMAERTRKYLDEINSLRFKPSAYPHFVPPCDCQRRPFSPPSPPPVRPPKPFVEIPKMTLGPLFEAASRPPLPTHTLGMAPPSNPDALFADPPRLIWQPSSAWGAPSVSPPPPPPPAPPVLGSLFGPPPPLAPAAVPAAPAAPATPKVAPSAPASPPRAPNPLSLAERLSDPAGVRAPLPGAGSPRANPLSLAARLTDPTGVRAPRPPPAAASIFETSESKQAEKELARDRLAARLGKPL</sequence>
<feature type="compositionally biased region" description="Pro residues" evidence="1">
    <location>
        <begin position="338"/>
        <end position="349"/>
    </location>
</feature>
<feature type="compositionally biased region" description="Basic and acidic residues" evidence="1">
    <location>
        <begin position="448"/>
        <end position="463"/>
    </location>
</feature>
<name>A0A194W2K3_CYTMA</name>
<organism evidence="3 4">
    <name type="scientific">Cytospora mali</name>
    <name type="common">Apple Valsa canker fungus</name>
    <name type="synonym">Valsa mali</name>
    <dbReference type="NCBI Taxonomy" id="578113"/>
    <lineage>
        <taxon>Eukaryota</taxon>
        <taxon>Fungi</taxon>
        <taxon>Dikarya</taxon>
        <taxon>Ascomycota</taxon>
        <taxon>Pezizomycotina</taxon>
        <taxon>Sordariomycetes</taxon>
        <taxon>Sordariomycetidae</taxon>
        <taxon>Diaporthales</taxon>
        <taxon>Cytosporaceae</taxon>
        <taxon>Cytospora</taxon>
    </lineage>
</organism>
<feature type="region of interest" description="Disordered" evidence="1">
    <location>
        <begin position="295"/>
        <end position="470"/>
    </location>
</feature>
<proteinExistence type="predicted"/>
<feature type="compositionally biased region" description="Low complexity" evidence="1">
    <location>
        <begin position="363"/>
        <end position="382"/>
    </location>
</feature>
<keyword evidence="2" id="KW-1133">Transmembrane helix</keyword>
<accession>A0A194W2K3</accession>
<keyword evidence="4" id="KW-1185">Reference proteome</keyword>
<evidence type="ECO:0000313" key="3">
    <source>
        <dbReference type="EMBL" id="KUI70507.1"/>
    </source>
</evidence>
<evidence type="ECO:0000313" key="4">
    <source>
        <dbReference type="Proteomes" id="UP000078559"/>
    </source>
</evidence>
<feature type="transmembrane region" description="Helical" evidence="2">
    <location>
        <begin position="39"/>
        <end position="58"/>
    </location>
</feature>
<evidence type="ECO:0000256" key="1">
    <source>
        <dbReference type="SAM" id="MobiDB-lite"/>
    </source>
</evidence>
<keyword evidence="2" id="KW-0812">Transmembrane</keyword>
<dbReference type="OrthoDB" id="5231377at2759"/>
<gene>
    <name evidence="3" type="ORF">VM1G_06020</name>
</gene>
<evidence type="ECO:0000256" key="2">
    <source>
        <dbReference type="SAM" id="Phobius"/>
    </source>
</evidence>
<protein>
    <submittedName>
        <fullName evidence="3">Uncharacterized protein</fullName>
    </submittedName>
</protein>
<feature type="transmembrane region" description="Helical" evidence="2">
    <location>
        <begin position="12"/>
        <end position="33"/>
    </location>
</feature>